<proteinExistence type="predicted"/>
<name>A0A1T4Z5R6_9ACTN</name>
<evidence type="ECO:0000313" key="3">
    <source>
        <dbReference type="Proteomes" id="UP000191040"/>
    </source>
</evidence>
<feature type="transmembrane region" description="Helical" evidence="1">
    <location>
        <begin position="334"/>
        <end position="354"/>
    </location>
</feature>
<keyword evidence="3" id="KW-1185">Reference proteome</keyword>
<evidence type="ECO:0000256" key="1">
    <source>
        <dbReference type="SAM" id="Phobius"/>
    </source>
</evidence>
<feature type="transmembrane region" description="Helical" evidence="1">
    <location>
        <begin position="203"/>
        <end position="225"/>
    </location>
</feature>
<dbReference type="OrthoDB" id="4871879at2"/>
<keyword evidence="1" id="KW-0812">Transmembrane</keyword>
<feature type="transmembrane region" description="Helical" evidence="1">
    <location>
        <begin position="23"/>
        <end position="41"/>
    </location>
</feature>
<feature type="transmembrane region" description="Helical" evidence="1">
    <location>
        <begin position="106"/>
        <end position="127"/>
    </location>
</feature>
<dbReference type="RefSeq" id="WP_078700612.1">
    <property type="nucleotide sequence ID" value="NZ_LT796768.1"/>
</dbReference>
<feature type="transmembrane region" description="Helical" evidence="1">
    <location>
        <begin position="366"/>
        <end position="386"/>
    </location>
</feature>
<sequence>MSTSPASIPTRIGRRLALREHRWFWTVFALLLVPIVVWYFARLGEGWLPQGDDAMIAIRAHDAWSGHWPLVGMRSTSDQTVEGVYAYHPGPLEFYVIGLPYLLSGWHVWGLLLGCALVTAAFVGVSLWSGYRAAGRPGLLAMAGATITLYGLFGSVLVLPWNPWPTVFGLLASLAVAWRMLLGHRGLWPLFMICVSWTGQAHLGVTPIVGLLGVWMLLLTIRRWWRGFRSRPGEVGRTLLVAFVCWLGPIVEALTYSPNNVGEIAALTTAEKTQDTSVADSWIHVTHMVFPWVRHWRDGGQLTYPAVGLLVLGVVAVAWRSRDRRRRRRIDRDVDIATSAVVVGLFAVAATFWAGTRTGGDLRIVYLDFTMAGPVFFTAALALWGFHRVRLRLERRGAGADRIRGFTVAAAAAAVLLPILGTLAGSASVRTFVEAGNEVNAEQARLVVDEVVPALSEAPYADLPVEVEGVGFTAWGSVGPAVSHRLVVEGRPVYYESWWPKSADDDHRRPRDIEGTRVVVRLEERAGGASWEEPAEPVDETLTFPLLTDEDGGEIRVLLSVRGD</sequence>
<evidence type="ECO:0008006" key="4">
    <source>
        <dbReference type="Google" id="ProtNLM"/>
    </source>
</evidence>
<organism evidence="2 3">
    <name type="scientific">Aeromicrobium choanae</name>
    <dbReference type="NCBI Taxonomy" id="1736691"/>
    <lineage>
        <taxon>Bacteria</taxon>
        <taxon>Bacillati</taxon>
        <taxon>Actinomycetota</taxon>
        <taxon>Actinomycetes</taxon>
        <taxon>Propionibacteriales</taxon>
        <taxon>Nocardioidaceae</taxon>
        <taxon>Aeromicrobium</taxon>
    </lineage>
</organism>
<keyword evidence="1" id="KW-1133">Transmembrane helix</keyword>
<dbReference type="AlphaFoldDB" id="A0A1T4Z5R6"/>
<gene>
    <name evidence="2" type="ORF">SAMN06295964_2674</name>
</gene>
<feature type="transmembrane region" description="Helical" evidence="1">
    <location>
        <begin position="139"/>
        <end position="158"/>
    </location>
</feature>
<feature type="transmembrane region" description="Helical" evidence="1">
    <location>
        <begin position="302"/>
        <end position="322"/>
    </location>
</feature>
<evidence type="ECO:0000313" key="2">
    <source>
        <dbReference type="EMBL" id="SKB09407.1"/>
    </source>
</evidence>
<protein>
    <recommendedName>
        <fullName evidence="4">4-amino-4-deoxy-L-arabinose transferase</fullName>
    </recommendedName>
</protein>
<keyword evidence="1" id="KW-0472">Membrane</keyword>
<accession>A0A1T4Z5R6</accession>
<reference evidence="3" key="1">
    <citation type="submission" date="2017-02" db="EMBL/GenBank/DDBJ databases">
        <authorList>
            <person name="Varghese N."/>
            <person name="Submissions S."/>
        </authorList>
    </citation>
    <scope>NUCLEOTIDE SEQUENCE [LARGE SCALE GENOMIC DNA]</scope>
    <source>
        <strain evidence="3">9H-4</strain>
    </source>
</reference>
<dbReference type="EMBL" id="LT796768">
    <property type="protein sequence ID" value="SKB09407.1"/>
    <property type="molecule type" value="Genomic_DNA"/>
</dbReference>
<dbReference type="Proteomes" id="UP000191040">
    <property type="component" value="Chromosome I"/>
</dbReference>
<feature type="transmembrane region" description="Helical" evidence="1">
    <location>
        <begin position="406"/>
        <end position="427"/>
    </location>
</feature>